<dbReference type="PROSITE" id="PS50043">
    <property type="entry name" value="HTH_LUXR_2"/>
    <property type="match status" value="1"/>
</dbReference>
<protein>
    <recommendedName>
        <fullName evidence="4">HTH luxR-type domain-containing protein</fullName>
    </recommendedName>
</protein>
<organism evidence="5 6">
    <name type="scientific">Bellilinea caldifistulae</name>
    <dbReference type="NCBI Taxonomy" id="360411"/>
    <lineage>
        <taxon>Bacteria</taxon>
        <taxon>Bacillati</taxon>
        <taxon>Chloroflexota</taxon>
        <taxon>Anaerolineae</taxon>
        <taxon>Anaerolineales</taxon>
        <taxon>Anaerolineaceae</taxon>
        <taxon>Bellilinea</taxon>
    </lineage>
</organism>
<dbReference type="InterPro" id="IPR016032">
    <property type="entry name" value="Sig_transdc_resp-reg_C-effctor"/>
</dbReference>
<evidence type="ECO:0000313" key="6">
    <source>
        <dbReference type="Proteomes" id="UP000050514"/>
    </source>
</evidence>
<evidence type="ECO:0000313" key="5">
    <source>
        <dbReference type="EMBL" id="KPL74599.1"/>
    </source>
</evidence>
<dbReference type="AlphaFoldDB" id="A0A0P6XZK0"/>
<reference evidence="5 6" key="1">
    <citation type="submission" date="2015-07" db="EMBL/GenBank/DDBJ databases">
        <title>Draft genome of Bellilinea caldifistulae DSM 17877.</title>
        <authorList>
            <person name="Hemp J."/>
            <person name="Ward L.M."/>
            <person name="Pace L.A."/>
            <person name="Fischer W.W."/>
        </authorList>
    </citation>
    <scope>NUCLEOTIDE SEQUENCE [LARGE SCALE GENOMIC DNA]</scope>
    <source>
        <strain evidence="5 6">GOMI-1</strain>
    </source>
</reference>
<accession>A0A0P6XZK0</accession>
<comment type="caution">
    <text evidence="5">The sequence shown here is derived from an EMBL/GenBank/DDBJ whole genome shotgun (WGS) entry which is preliminary data.</text>
</comment>
<keyword evidence="6" id="KW-1185">Reference proteome</keyword>
<dbReference type="Pfam" id="PF00196">
    <property type="entry name" value="GerE"/>
    <property type="match status" value="1"/>
</dbReference>
<sequence length="259" mass="29032">MAEDNFIDAKKNLQDAEVLVQAGAPDWLRPGLIAHQVQYFLATGNLPEAEAILRQSGVTPDGRITHATDEIYLAFLRIKLTRGKEADLREGAELAGRILTLAESGQRNKTTILASMLGALFHERLGDTRSASMWLEHALVLAEPEGYVRLFVDEGMEIVALLKRLTPTDYIRTLLAAFPAVERSVVRPRPVDGIIEPLSEREVEVLRLLAQGMKYAEIAEYLFVSMNTVRFHVKSIYGKLNVDKRVKAVERARELKLIE</sequence>
<keyword evidence="3" id="KW-0804">Transcription</keyword>
<dbReference type="InterPro" id="IPR036388">
    <property type="entry name" value="WH-like_DNA-bd_sf"/>
</dbReference>
<dbReference type="PANTHER" id="PTHR44688:SF25">
    <property type="entry name" value="HTH LUXR-TYPE DOMAIN-CONTAINING PROTEIN"/>
    <property type="match status" value="1"/>
</dbReference>
<gene>
    <name evidence="5" type="ORF">AC812_12460</name>
</gene>
<dbReference type="GO" id="GO:0003677">
    <property type="term" value="F:DNA binding"/>
    <property type="evidence" value="ECO:0007669"/>
    <property type="project" value="UniProtKB-KW"/>
</dbReference>
<evidence type="ECO:0000256" key="3">
    <source>
        <dbReference type="ARBA" id="ARBA00023163"/>
    </source>
</evidence>
<evidence type="ECO:0000256" key="1">
    <source>
        <dbReference type="ARBA" id="ARBA00023015"/>
    </source>
</evidence>
<evidence type="ECO:0000259" key="4">
    <source>
        <dbReference type="PROSITE" id="PS50043"/>
    </source>
</evidence>
<dbReference type="STRING" id="360411.AC812_12460"/>
<dbReference type="Proteomes" id="UP000050514">
    <property type="component" value="Unassembled WGS sequence"/>
</dbReference>
<dbReference type="CDD" id="cd06170">
    <property type="entry name" value="LuxR_C_like"/>
    <property type="match status" value="1"/>
</dbReference>
<dbReference type="PANTHER" id="PTHR44688">
    <property type="entry name" value="DNA-BINDING TRANSCRIPTIONAL ACTIVATOR DEVR_DOSR"/>
    <property type="match status" value="1"/>
</dbReference>
<dbReference type="Gene3D" id="1.25.40.10">
    <property type="entry name" value="Tetratricopeptide repeat domain"/>
    <property type="match status" value="1"/>
</dbReference>
<dbReference type="InterPro" id="IPR000792">
    <property type="entry name" value="Tscrpt_reg_LuxR_C"/>
</dbReference>
<proteinExistence type="predicted"/>
<keyword evidence="1" id="KW-0805">Transcription regulation</keyword>
<dbReference type="PRINTS" id="PR00038">
    <property type="entry name" value="HTHLUXR"/>
</dbReference>
<keyword evidence="2" id="KW-0238">DNA-binding</keyword>
<dbReference type="Gene3D" id="1.10.10.10">
    <property type="entry name" value="Winged helix-like DNA-binding domain superfamily/Winged helix DNA-binding domain"/>
    <property type="match status" value="1"/>
</dbReference>
<name>A0A0P6XZK0_9CHLR</name>
<dbReference type="Pfam" id="PF17874">
    <property type="entry name" value="TPR_MalT"/>
    <property type="match status" value="1"/>
</dbReference>
<dbReference type="InterPro" id="IPR041617">
    <property type="entry name" value="TPR_MalT"/>
</dbReference>
<dbReference type="SMART" id="SM00421">
    <property type="entry name" value="HTH_LUXR"/>
    <property type="match status" value="1"/>
</dbReference>
<dbReference type="InterPro" id="IPR011990">
    <property type="entry name" value="TPR-like_helical_dom_sf"/>
</dbReference>
<dbReference type="GO" id="GO:0006355">
    <property type="term" value="P:regulation of DNA-templated transcription"/>
    <property type="evidence" value="ECO:0007669"/>
    <property type="project" value="InterPro"/>
</dbReference>
<dbReference type="SUPFAM" id="SSF46894">
    <property type="entry name" value="C-terminal effector domain of the bipartite response regulators"/>
    <property type="match status" value="1"/>
</dbReference>
<evidence type="ECO:0000256" key="2">
    <source>
        <dbReference type="ARBA" id="ARBA00023125"/>
    </source>
</evidence>
<dbReference type="PROSITE" id="PS00622">
    <property type="entry name" value="HTH_LUXR_1"/>
    <property type="match status" value="1"/>
</dbReference>
<feature type="domain" description="HTH luxR-type" evidence="4">
    <location>
        <begin position="191"/>
        <end position="256"/>
    </location>
</feature>
<dbReference type="EMBL" id="LGHJ01000017">
    <property type="protein sequence ID" value="KPL74599.1"/>
    <property type="molecule type" value="Genomic_DNA"/>
</dbReference>